<dbReference type="AlphaFoldDB" id="A0AAW0N2B4"/>
<keyword evidence="3" id="KW-1185">Reference proteome</keyword>
<sequence length="149" mass="16312">MLLLSNTAVMQFFTAGVVTKGALCPDARQTSAQTSAHEHSQCSKDLPRSLTSAQGSKEFVCETVTGGIEVVRYCALPYVFTERKRRNLNVSTANISLYHPSSVPPPNAADSDPGQLILHFSYPPNTQLKQKLPQQRLCNIQLLKSHSPS</sequence>
<evidence type="ECO:0000256" key="1">
    <source>
        <dbReference type="SAM" id="SignalP"/>
    </source>
</evidence>
<comment type="caution">
    <text evidence="2">The sequence shown here is derived from an EMBL/GenBank/DDBJ whole genome shotgun (WGS) entry which is preliminary data.</text>
</comment>
<evidence type="ECO:0000313" key="3">
    <source>
        <dbReference type="Proteomes" id="UP001460270"/>
    </source>
</evidence>
<protein>
    <submittedName>
        <fullName evidence="2">Uncharacterized protein</fullName>
    </submittedName>
</protein>
<evidence type="ECO:0000313" key="2">
    <source>
        <dbReference type="EMBL" id="KAK7886510.1"/>
    </source>
</evidence>
<feature type="chain" id="PRO_5043732297" evidence="1">
    <location>
        <begin position="17"/>
        <end position="149"/>
    </location>
</feature>
<proteinExistence type="predicted"/>
<keyword evidence="1" id="KW-0732">Signal</keyword>
<organism evidence="2 3">
    <name type="scientific">Mugilogobius chulae</name>
    <name type="common">yellowstripe goby</name>
    <dbReference type="NCBI Taxonomy" id="88201"/>
    <lineage>
        <taxon>Eukaryota</taxon>
        <taxon>Metazoa</taxon>
        <taxon>Chordata</taxon>
        <taxon>Craniata</taxon>
        <taxon>Vertebrata</taxon>
        <taxon>Euteleostomi</taxon>
        <taxon>Actinopterygii</taxon>
        <taxon>Neopterygii</taxon>
        <taxon>Teleostei</taxon>
        <taxon>Neoteleostei</taxon>
        <taxon>Acanthomorphata</taxon>
        <taxon>Gobiaria</taxon>
        <taxon>Gobiiformes</taxon>
        <taxon>Gobioidei</taxon>
        <taxon>Gobiidae</taxon>
        <taxon>Gobionellinae</taxon>
        <taxon>Mugilogobius</taxon>
    </lineage>
</organism>
<feature type="signal peptide" evidence="1">
    <location>
        <begin position="1"/>
        <end position="16"/>
    </location>
</feature>
<dbReference type="EMBL" id="JBBPFD010000019">
    <property type="protein sequence ID" value="KAK7886510.1"/>
    <property type="molecule type" value="Genomic_DNA"/>
</dbReference>
<name>A0AAW0N2B4_9GOBI</name>
<accession>A0AAW0N2B4</accession>
<reference evidence="3" key="1">
    <citation type="submission" date="2024-04" db="EMBL/GenBank/DDBJ databases">
        <title>Salinicola lusitanus LLJ914,a marine bacterium isolated from the Okinawa Trough.</title>
        <authorList>
            <person name="Li J."/>
        </authorList>
    </citation>
    <scope>NUCLEOTIDE SEQUENCE [LARGE SCALE GENOMIC DNA]</scope>
</reference>
<gene>
    <name evidence="2" type="ORF">WMY93_026131</name>
</gene>
<dbReference type="Proteomes" id="UP001460270">
    <property type="component" value="Unassembled WGS sequence"/>
</dbReference>